<dbReference type="Gene3D" id="1.10.10.10">
    <property type="entry name" value="Winged helix-like DNA-binding domain superfamily/Winged helix DNA-binding domain"/>
    <property type="match status" value="1"/>
</dbReference>
<evidence type="ECO:0000256" key="3">
    <source>
        <dbReference type="ARBA" id="ARBA00023163"/>
    </source>
</evidence>
<dbReference type="PANTHER" id="PTHR38465:SF1">
    <property type="entry name" value="HTH-TYPE TRANSCRIPTIONAL REGULATOR MJ1563-RELATED"/>
    <property type="match status" value="1"/>
</dbReference>
<organism evidence="4 5">
    <name type="scientific">Arenibacter nanhaiticus</name>
    <dbReference type="NCBI Taxonomy" id="558155"/>
    <lineage>
        <taxon>Bacteria</taxon>
        <taxon>Pseudomonadati</taxon>
        <taxon>Bacteroidota</taxon>
        <taxon>Flavobacteriia</taxon>
        <taxon>Flavobacteriales</taxon>
        <taxon>Flavobacteriaceae</taxon>
        <taxon>Arenibacter</taxon>
    </lineage>
</organism>
<dbReference type="STRING" id="558155.SAMN04487911_101273"/>
<keyword evidence="3" id="KW-0804">Transcription</keyword>
<evidence type="ECO:0000313" key="5">
    <source>
        <dbReference type="Proteomes" id="UP000184231"/>
    </source>
</evidence>
<evidence type="ECO:0000313" key="4">
    <source>
        <dbReference type="EMBL" id="SHI37490.1"/>
    </source>
</evidence>
<dbReference type="RefSeq" id="WP_072762820.1">
    <property type="nucleotide sequence ID" value="NZ_FQYX01000001.1"/>
</dbReference>
<dbReference type="InterPro" id="IPR052362">
    <property type="entry name" value="HTH-GbsR_regulator"/>
</dbReference>
<gene>
    <name evidence="4" type="ORF">SAMN04487911_101273</name>
</gene>
<accession>A0A1M6ALX4</accession>
<sequence length="161" mass="19103">MQDKYEEKRILIEEMGVALEERADLTPLAARIYAALILSCYEGLLFEEIIAITQASKSSVSNNLNILVQLHYVEYYTRPGDRKRHFRTTKYYVRNAMEQYEKLIERELDMVKKINAYNKEYNPQKFKNENSVGILFQEYLTEQREKIKTTIEGVKNFQKQS</sequence>
<keyword evidence="5" id="KW-1185">Reference proteome</keyword>
<dbReference type="OrthoDB" id="1807857at2"/>
<dbReference type="EMBL" id="FQYX01000001">
    <property type="protein sequence ID" value="SHI37490.1"/>
    <property type="molecule type" value="Genomic_DNA"/>
</dbReference>
<keyword evidence="1" id="KW-0805">Transcription regulation</keyword>
<name>A0A1M6ALX4_9FLAO</name>
<dbReference type="AlphaFoldDB" id="A0A1M6ALX4"/>
<reference evidence="4 5" key="1">
    <citation type="submission" date="2016-11" db="EMBL/GenBank/DDBJ databases">
        <authorList>
            <person name="Jaros S."/>
            <person name="Januszkiewicz K."/>
            <person name="Wedrychowicz H."/>
        </authorList>
    </citation>
    <scope>NUCLEOTIDE SEQUENCE [LARGE SCALE GENOMIC DNA]</scope>
    <source>
        <strain evidence="4 5">CGMCC 1.8863</strain>
    </source>
</reference>
<proteinExistence type="predicted"/>
<dbReference type="Proteomes" id="UP000184231">
    <property type="component" value="Unassembled WGS sequence"/>
</dbReference>
<evidence type="ECO:0000256" key="2">
    <source>
        <dbReference type="ARBA" id="ARBA00023125"/>
    </source>
</evidence>
<dbReference type="SUPFAM" id="SSF46785">
    <property type="entry name" value="Winged helix' DNA-binding domain"/>
    <property type="match status" value="1"/>
</dbReference>
<dbReference type="PANTHER" id="PTHR38465">
    <property type="entry name" value="HTH-TYPE TRANSCRIPTIONAL REGULATOR MJ1563-RELATED"/>
    <property type="match status" value="1"/>
</dbReference>
<evidence type="ECO:0000256" key="1">
    <source>
        <dbReference type="ARBA" id="ARBA00023015"/>
    </source>
</evidence>
<keyword evidence="2 4" id="KW-0238">DNA-binding</keyword>
<dbReference type="InterPro" id="IPR036388">
    <property type="entry name" value="WH-like_DNA-bd_sf"/>
</dbReference>
<dbReference type="GO" id="GO:0003677">
    <property type="term" value="F:DNA binding"/>
    <property type="evidence" value="ECO:0007669"/>
    <property type="project" value="UniProtKB-KW"/>
</dbReference>
<dbReference type="InterPro" id="IPR036390">
    <property type="entry name" value="WH_DNA-bd_sf"/>
</dbReference>
<protein>
    <submittedName>
        <fullName evidence="4">DNA-binding transcriptional regulator GbsR, MarR family</fullName>
    </submittedName>
</protein>